<evidence type="ECO:0000256" key="1">
    <source>
        <dbReference type="ARBA" id="ARBA00004828"/>
    </source>
</evidence>
<keyword evidence="12" id="KW-1185">Reference proteome</keyword>
<dbReference type="EC" id="2.7.2.8" evidence="9"/>
<dbReference type="InterPro" id="IPR036393">
    <property type="entry name" value="AceGlu_kinase-like_sf"/>
</dbReference>
<reference evidence="11 12" key="1">
    <citation type="submission" date="2023-01" db="EMBL/GenBank/DDBJ databases">
        <title>Bacillus changyiensis sp. nov., isolated from a coastal deposit.</title>
        <authorList>
            <person name="Xiao G."/>
            <person name="Lai Q."/>
            <person name="Hu Z."/>
            <person name="Shao Z."/>
        </authorList>
    </citation>
    <scope>NUCLEOTIDE SEQUENCE [LARGE SCALE GENOMIC DNA]</scope>
    <source>
        <strain evidence="11 12">CLL-7-23</strain>
    </source>
</reference>
<organism evidence="11 12">
    <name type="scientific">Bacillus changyiensis</name>
    <dbReference type="NCBI Taxonomy" id="3004103"/>
    <lineage>
        <taxon>Bacteria</taxon>
        <taxon>Bacillati</taxon>
        <taxon>Bacillota</taxon>
        <taxon>Bacilli</taxon>
        <taxon>Bacillales</taxon>
        <taxon>Bacillaceae</taxon>
        <taxon>Bacillus</taxon>
    </lineage>
</organism>
<evidence type="ECO:0000313" key="11">
    <source>
        <dbReference type="EMBL" id="MDA7026072.1"/>
    </source>
</evidence>
<comment type="pathway">
    <text evidence="1 9">Amino-acid biosynthesis; L-arginine biosynthesis; N(2)-acetyl-L-ornithine from L-glutamate: step 2/4.</text>
</comment>
<comment type="catalytic activity">
    <reaction evidence="8 9">
        <text>N-acetyl-L-glutamate + ATP = N-acetyl-L-glutamyl 5-phosphate + ADP</text>
        <dbReference type="Rhea" id="RHEA:14629"/>
        <dbReference type="ChEBI" id="CHEBI:30616"/>
        <dbReference type="ChEBI" id="CHEBI:44337"/>
        <dbReference type="ChEBI" id="CHEBI:57936"/>
        <dbReference type="ChEBI" id="CHEBI:456216"/>
        <dbReference type="EC" id="2.7.2.8"/>
    </reaction>
</comment>
<feature type="binding site" evidence="9">
    <location>
        <position position="156"/>
    </location>
    <ligand>
        <name>substrate</name>
    </ligand>
</feature>
<keyword evidence="9" id="KW-0963">Cytoplasm</keyword>
<accession>A0ABT4X1A2</accession>
<dbReference type="RefSeq" id="WP_271339928.1">
    <property type="nucleotide sequence ID" value="NZ_JAQKAB010000003.1"/>
</dbReference>
<dbReference type="EMBL" id="JAQKAB010000003">
    <property type="protein sequence ID" value="MDA7026072.1"/>
    <property type="molecule type" value="Genomic_DNA"/>
</dbReference>
<evidence type="ECO:0000313" key="12">
    <source>
        <dbReference type="Proteomes" id="UP001211894"/>
    </source>
</evidence>
<dbReference type="Gene3D" id="3.40.1160.10">
    <property type="entry name" value="Acetylglutamate kinase-like"/>
    <property type="match status" value="1"/>
</dbReference>
<evidence type="ECO:0000256" key="8">
    <source>
        <dbReference type="ARBA" id="ARBA00048141"/>
    </source>
</evidence>
<evidence type="ECO:0000256" key="7">
    <source>
        <dbReference type="ARBA" id="ARBA00022840"/>
    </source>
</evidence>
<keyword evidence="6 9" id="KW-0418">Kinase</keyword>
<dbReference type="GO" id="GO:0003991">
    <property type="term" value="F:acetylglutamate kinase activity"/>
    <property type="evidence" value="ECO:0007669"/>
    <property type="project" value="UniProtKB-EC"/>
</dbReference>
<dbReference type="PANTHER" id="PTHR23342:SF0">
    <property type="entry name" value="N-ACETYLGLUTAMATE SYNTHASE, MITOCHONDRIAL"/>
    <property type="match status" value="1"/>
</dbReference>
<feature type="domain" description="Aspartate/glutamate/uridylate kinase" evidence="10">
    <location>
        <begin position="3"/>
        <end position="233"/>
    </location>
</feature>
<sequence>MKKIIVFKCGGSVIRQLSASFFANLRELIEQGWKIVIVHGGGPEISSMLSRLNIETEFSQGQRKTTNAVLEVTEMVLTGSINKFIVSELIKHGLDAVGISGVDGQLLLADYLNEKEYGQVGRVKKVNSEIIDIALNNGFIPVISPISLTETGEKLNVNADLVASAVADALHADQLLFVTDVKGILKDGNLLSSTTPEELEILIVNGVVSGGMIPKVRAAIAALSNDINEVMIISGKASFLTKKMFIGTKIKRQLEGV</sequence>
<dbReference type="InterPro" id="IPR001048">
    <property type="entry name" value="Asp/Glu/Uridylate_kinase"/>
</dbReference>
<feature type="site" description="Transition state stabilizer" evidence="9">
    <location>
        <position position="215"/>
    </location>
</feature>
<dbReference type="Pfam" id="PF00696">
    <property type="entry name" value="AA_kinase"/>
    <property type="match status" value="1"/>
</dbReference>
<name>A0ABT4X1A2_9BACI</name>
<dbReference type="InterPro" id="IPR037528">
    <property type="entry name" value="ArgB"/>
</dbReference>
<dbReference type="PIRSF" id="PIRSF000728">
    <property type="entry name" value="NAGK"/>
    <property type="match status" value="1"/>
</dbReference>
<feature type="binding site" evidence="9">
    <location>
        <begin position="41"/>
        <end position="42"/>
    </location>
    <ligand>
        <name>substrate</name>
    </ligand>
</feature>
<keyword evidence="5 9" id="KW-0547">Nucleotide-binding</keyword>
<feature type="binding site" evidence="9">
    <location>
        <position position="63"/>
    </location>
    <ligand>
        <name>substrate</name>
    </ligand>
</feature>
<evidence type="ECO:0000256" key="6">
    <source>
        <dbReference type="ARBA" id="ARBA00022777"/>
    </source>
</evidence>
<dbReference type="NCBIfam" id="TIGR00761">
    <property type="entry name" value="argB"/>
    <property type="match status" value="1"/>
</dbReference>
<dbReference type="InterPro" id="IPR004662">
    <property type="entry name" value="AcgluKinase_fam"/>
</dbReference>
<evidence type="ECO:0000259" key="10">
    <source>
        <dbReference type="Pfam" id="PF00696"/>
    </source>
</evidence>
<keyword evidence="7 9" id="KW-0067">ATP-binding</keyword>
<keyword evidence="3 9" id="KW-0028">Amino-acid biosynthesis</keyword>
<comment type="similarity">
    <text evidence="9">Belongs to the acetylglutamate kinase family. ArgB subfamily.</text>
</comment>
<dbReference type="PANTHER" id="PTHR23342">
    <property type="entry name" value="N-ACETYLGLUTAMATE SYNTHASE"/>
    <property type="match status" value="1"/>
</dbReference>
<dbReference type="SUPFAM" id="SSF53633">
    <property type="entry name" value="Carbamate kinase-like"/>
    <property type="match status" value="1"/>
</dbReference>
<comment type="caution">
    <text evidence="11">The sequence shown here is derived from an EMBL/GenBank/DDBJ whole genome shotgun (WGS) entry which is preliminary data.</text>
</comment>
<comment type="function">
    <text evidence="9">Catalyzes the ATP-dependent phosphorylation of N-acetyl-L-glutamate.</text>
</comment>
<evidence type="ECO:0000256" key="2">
    <source>
        <dbReference type="ARBA" id="ARBA00022571"/>
    </source>
</evidence>
<dbReference type="CDD" id="cd04238">
    <property type="entry name" value="AAK_NAGK-like"/>
    <property type="match status" value="1"/>
</dbReference>
<comment type="subcellular location">
    <subcellularLocation>
        <location evidence="9">Cytoplasm</location>
    </subcellularLocation>
</comment>
<evidence type="ECO:0000256" key="3">
    <source>
        <dbReference type="ARBA" id="ARBA00022605"/>
    </source>
</evidence>
<evidence type="ECO:0000256" key="9">
    <source>
        <dbReference type="HAMAP-Rule" id="MF_00082"/>
    </source>
</evidence>
<dbReference type="HAMAP" id="MF_00082">
    <property type="entry name" value="ArgB"/>
    <property type="match status" value="1"/>
</dbReference>
<proteinExistence type="inferred from homology"/>
<protein>
    <recommendedName>
        <fullName evidence="9">Acetylglutamate kinase</fullName>
        <ecNumber evidence="9">2.7.2.8</ecNumber>
    </recommendedName>
    <alternativeName>
        <fullName evidence="9">N-acetyl-L-glutamate 5-phosphotransferase</fullName>
    </alternativeName>
    <alternativeName>
        <fullName evidence="9">NAG kinase</fullName>
        <shortName evidence="9">NAGK</shortName>
    </alternativeName>
</protein>
<feature type="site" description="Transition state stabilizer" evidence="9">
    <location>
        <position position="8"/>
    </location>
</feature>
<keyword evidence="2 9" id="KW-0055">Arginine biosynthesis</keyword>
<gene>
    <name evidence="9 11" type="primary">argB</name>
    <name evidence="11" type="ORF">PJ311_05515</name>
</gene>
<evidence type="ECO:0000256" key="5">
    <source>
        <dbReference type="ARBA" id="ARBA00022741"/>
    </source>
</evidence>
<evidence type="ECO:0000256" key="4">
    <source>
        <dbReference type="ARBA" id="ARBA00022679"/>
    </source>
</evidence>
<dbReference type="Proteomes" id="UP001211894">
    <property type="component" value="Unassembled WGS sequence"/>
</dbReference>
<keyword evidence="4 9" id="KW-0808">Transferase</keyword>